<accession>A0A1G4AQG1</accession>
<dbReference type="STRING" id="1209926.A0A1G4AQG1"/>
<dbReference type="Gene3D" id="1.25.40.10">
    <property type="entry name" value="Tetratricopeptide repeat domain"/>
    <property type="match status" value="1"/>
</dbReference>
<dbReference type="InterPro" id="IPR045153">
    <property type="entry name" value="Est1/Ebs1-like"/>
</dbReference>
<feature type="domain" description="DNA/RNA-binding" evidence="1">
    <location>
        <begin position="336"/>
        <end position="405"/>
    </location>
</feature>
<dbReference type="OrthoDB" id="2017974at2759"/>
<dbReference type="GeneID" id="34566402"/>
<dbReference type="Proteomes" id="UP000176998">
    <property type="component" value="Unassembled WGS sequence"/>
</dbReference>
<dbReference type="FunFam" id="1.25.40.10:FF:000202">
    <property type="entry name" value="Unplaced genomic scaffold supercont1.7, whole genome shotgun sequence"/>
    <property type="match status" value="1"/>
</dbReference>
<comment type="caution">
    <text evidence="2">The sequence shown here is derived from an EMBL/GenBank/DDBJ whole genome shotgun (WGS) entry which is preliminary data.</text>
</comment>
<dbReference type="PANTHER" id="PTHR15696">
    <property type="entry name" value="SMG-7 SUPPRESSOR WITH MORPHOLOGICAL EFFECT ON GENITALIA PROTEIN 7"/>
    <property type="match status" value="1"/>
</dbReference>
<dbReference type="AlphaFoldDB" id="A0A1G4AQG1"/>
<name>A0A1G4AQG1_9PEZI</name>
<proteinExistence type="predicted"/>
<dbReference type="GO" id="GO:0005697">
    <property type="term" value="C:telomerase holoenzyme complex"/>
    <property type="evidence" value="ECO:0007669"/>
    <property type="project" value="TreeGrafter"/>
</dbReference>
<dbReference type="InterPro" id="IPR011990">
    <property type="entry name" value="TPR-like_helical_dom_sf"/>
</dbReference>
<dbReference type="Pfam" id="PF10373">
    <property type="entry name" value="EST1_DNA_bind"/>
    <property type="match status" value="1"/>
</dbReference>
<keyword evidence="3" id="KW-1185">Reference proteome</keyword>
<organism evidence="2 3">
    <name type="scientific">Colletotrichum orchidophilum</name>
    <dbReference type="NCBI Taxonomy" id="1209926"/>
    <lineage>
        <taxon>Eukaryota</taxon>
        <taxon>Fungi</taxon>
        <taxon>Dikarya</taxon>
        <taxon>Ascomycota</taxon>
        <taxon>Pezizomycotina</taxon>
        <taxon>Sordariomycetes</taxon>
        <taxon>Hypocreomycetidae</taxon>
        <taxon>Glomerellales</taxon>
        <taxon>Glomerellaceae</taxon>
        <taxon>Colletotrichum</taxon>
    </lineage>
</organism>
<sequence length="747" mass="84823">MNGCLLGNISMLLLRGPTRRGHSNGLRPAPSIEQAIRGEQSVYKNLDAASAERALSRLKNAEQSPNALSGIVRHPFEIALCKADVRSSDSLAQDTKKIAADELLQRQIGTPVNQLIIMVLRVNNESVTQQLETTGGTLLRSIRTFDPKPPRFEHADEMVKELEIQPPSQQRLEIEVNSIYDRLVVMENECIEADKAQFSNNETNPRLNHKQWQALNARHNELLNEYHDFFLASHDPSASPDLCRRASEYAMPARFRKHGMQSFLELLHHRLPDSLDHMLSFINLVYSKTALLYEMVPAFEDTWIECLGDLGIYRMGIKDDDFKDSEVWTSVSRHWHSKASDKSPTDGRLYHQLAICAKPNTLQQLFYYTKSLCAQIPFLQARDSLTTFFSQNMNEVSDMPVPARTGSYDSEKSSGVELTNEVVEALNLDPIDDESDLLESASVIAAASEADTVDIDVVVTETTMLGVDEDGPVITVAFNDEELGIMRVEAVDINTAFVRAHGLLFSEKNSDQFSAYSEACTKNLAGYIERSTCRWMEHGYQISIVLGCALLEYEDVVLPKDDTQATHGIAVVPTRRFFNALDFVSRTHRTVFGLTGNSMVYPYLHVTLVFLRHMSQYPGAMVYIEERIPWKAISLFLNKALESFSCYQKIESEDFPVPADRDARPLPEDFAQRGLLWVEKYYPTDWFTGTEVECDKRFLELSYMVRERADRCLWLGCRLAKSGKWLKYDKTVKLFHVESSFDDDPQK</sequence>
<dbReference type="RefSeq" id="XP_022468583.1">
    <property type="nucleotide sequence ID" value="XM_022624892.1"/>
</dbReference>
<gene>
    <name evidence="2" type="ORF">CORC01_13275</name>
</gene>
<dbReference type="SUPFAM" id="SSF48452">
    <property type="entry name" value="TPR-like"/>
    <property type="match status" value="1"/>
</dbReference>
<dbReference type="PANTHER" id="PTHR15696:SF0">
    <property type="entry name" value="TELOMERASE-BINDING PROTEIN EST1A"/>
    <property type="match status" value="1"/>
</dbReference>
<evidence type="ECO:0000313" key="3">
    <source>
        <dbReference type="Proteomes" id="UP000176998"/>
    </source>
</evidence>
<dbReference type="GO" id="GO:0042162">
    <property type="term" value="F:telomeric DNA binding"/>
    <property type="evidence" value="ECO:0007669"/>
    <property type="project" value="TreeGrafter"/>
</dbReference>
<reference evidence="2 3" key="1">
    <citation type="submission" date="2016-09" db="EMBL/GenBank/DDBJ databases">
        <authorList>
            <person name="Capua I."/>
            <person name="De Benedictis P."/>
            <person name="Joannis T."/>
            <person name="Lombin L.H."/>
            <person name="Cattoli G."/>
        </authorList>
    </citation>
    <scope>NUCLEOTIDE SEQUENCE [LARGE SCALE GENOMIC DNA]</scope>
    <source>
        <strain evidence="2 3">IMI 309357</strain>
    </source>
</reference>
<evidence type="ECO:0000259" key="1">
    <source>
        <dbReference type="Pfam" id="PF10373"/>
    </source>
</evidence>
<protein>
    <recommendedName>
        <fullName evidence="1">DNA/RNA-binding domain-containing protein</fullName>
    </recommendedName>
</protein>
<evidence type="ECO:0000313" key="2">
    <source>
        <dbReference type="EMBL" id="OHE91410.1"/>
    </source>
</evidence>
<dbReference type="GO" id="GO:0000184">
    <property type="term" value="P:nuclear-transcribed mRNA catabolic process, nonsense-mediated decay"/>
    <property type="evidence" value="ECO:0007669"/>
    <property type="project" value="TreeGrafter"/>
</dbReference>
<dbReference type="EMBL" id="MJBS01000186">
    <property type="protein sequence ID" value="OHE91410.1"/>
    <property type="molecule type" value="Genomic_DNA"/>
</dbReference>
<dbReference type="GO" id="GO:0070034">
    <property type="term" value="F:telomerase RNA binding"/>
    <property type="evidence" value="ECO:0007669"/>
    <property type="project" value="TreeGrafter"/>
</dbReference>
<dbReference type="InterPro" id="IPR018834">
    <property type="entry name" value="DNA/RNA-bd_Est1-type"/>
</dbReference>